<evidence type="ECO:0000256" key="8">
    <source>
        <dbReference type="ARBA" id="ARBA00033442"/>
    </source>
</evidence>
<keyword evidence="4" id="KW-0378">Hydrolase</keyword>
<feature type="chain" id="PRO_5025441148" description="glucan 1,4-alpha-glucosidase" evidence="10">
    <location>
        <begin position="20"/>
        <end position="536"/>
    </location>
</feature>
<dbReference type="OrthoDB" id="6123450at2759"/>
<sequence length="536" mass="59258">MTRLLPPLLLAHIASSAFAISLPPLTRFVSASYYSQSQQPLRSSLDLWIEKEEQVALDKLLANVKPFGRNVEDKGVADGTIIASPSTNEPNYYYQWVRDAAISTNTLVDIFAKSPFSKLSPSLTAILSAYATLQSKLQRTTNPSGSFDDLSSLGEPKFRVDGTPFTEAWGRPQRDGPALRAITLISYLRAYNSSHPSLWNTRDGDDFYDLFYTAEMPARSVIKADLEYVSHNWDQTSFDLWEEVEGMHFFTAMVQLRALREGAQIARAFGDTAAADWYAKQAQQMKKYVKRFWNKNKGHIVETLWSRRSGLDCGVLLGSLHALPSEDVGGDGQAIFPPWADEVLVTLLRLVEDQSSRFPINSKSDGPTDEEDNDEDASFTTWVMEGQLEGTGLGRYPEDIYDGYANSPNGGNPWFLCTSSAAEILYRTASHFSTSSNFTITSRGLPFYSALLATSSLAPEADVMYGPGHVMLHTIVERLKLVGDEFMEVVKTHVDADGGMSEQFDGVTGFMRGAGDLSWSYGAFLSAAGARKALHL</sequence>
<organism evidence="12 13">
    <name type="scientific">Byssothecium circinans</name>
    <dbReference type="NCBI Taxonomy" id="147558"/>
    <lineage>
        <taxon>Eukaryota</taxon>
        <taxon>Fungi</taxon>
        <taxon>Dikarya</taxon>
        <taxon>Ascomycota</taxon>
        <taxon>Pezizomycotina</taxon>
        <taxon>Dothideomycetes</taxon>
        <taxon>Pleosporomycetidae</taxon>
        <taxon>Pleosporales</taxon>
        <taxon>Massarineae</taxon>
        <taxon>Massarinaceae</taxon>
        <taxon>Byssothecium</taxon>
    </lineage>
</organism>
<dbReference type="EMBL" id="ML977028">
    <property type="protein sequence ID" value="KAF1950173.1"/>
    <property type="molecule type" value="Genomic_DNA"/>
</dbReference>
<keyword evidence="7" id="KW-0624">Polysaccharide degradation</keyword>
<comment type="similarity">
    <text evidence="2">Belongs to the glycosyl hydrolase 15 family.</text>
</comment>
<evidence type="ECO:0000313" key="12">
    <source>
        <dbReference type="EMBL" id="KAF1950173.1"/>
    </source>
</evidence>
<keyword evidence="6" id="KW-0326">Glycosidase</keyword>
<dbReference type="SUPFAM" id="SSF48208">
    <property type="entry name" value="Six-hairpin glycosidases"/>
    <property type="match status" value="1"/>
</dbReference>
<evidence type="ECO:0000313" key="13">
    <source>
        <dbReference type="Proteomes" id="UP000800035"/>
    </source>
</evidence>
<evidence type="ECO:0000256" key="7">
    <source>
        <dbReference type="ARBA" id="ARBA00023326"/>
    </source>
</evidence>
<dbReference type="EC" id="3.2.1.3" evidence="3"/>
<keyword evidence="10" id="KW-0732">Signal</keyword>
<dbReference type="GO" id="GO:0000324">
    <property type="term" value="C:fungal-type vacuole"/>
    <property type="evidence" value="ECO:0007669"/>
    <property type="project" value="TreeGrafter"/>
</dbReference>
<dbReference type="Gene3D" id="1.50.10.10">
    <property type="match status" value="1"/>
</dbReference>
<dbReference type="GO" id="GO:0004339">
    <property type="term" value="F:glucan 1,4-alpha-glucosidase activity"/>
    <property type="evidence" value="ECO:0007669"/>
    <property type="project" value="UniProtKB-EC"/>
</dbReference>
<evidence type="ECO:0000259" key="11">
    <source>
        <dbReference type="Pfam" id="PF00723"/>
    </source>
</evidence>
<dbReference type="Proteomes" id="UP000800035">
    <property type="component" value="Unassembled WGS sequence"/>
</dbReference>
<name>A0A6A5TBP0_9PLEO</name>
<comment type="catalytic activity">
    <reaction evidence="1">
        <text>Hydrolysis of terminal (1-&gt;4)-linked alpha-D-glucose residues successively from non-reducing ends of the chains with release of beta-D-glucose.</text>
        <dbReference type="EC" id="3.2.1.3"/>
    </reaction>
</comment>
<gene>
    <name evidence="12" type="ORF">CC80DRAFT_456302</name>
</gene>
<dbReference type="GO" id="GO:0000272">
    <property type="term" value="P:polysaccharide catabolic process"/>
    <property type="evidence" value="ECO:0007669"/>
    <property type="project" value="UniProtKB-KW"/>
</dbReference>
<proteinExistence type="inferred from homology"/>
<dbReference type="PANTHER" id="PTHR31616">
    <property type="entry name" value="TREHALASE"/>
    <property type="match status" value="1"/>
</dbReference>
<keyword evidence="5" id="KW-0119">Carbohydrate metabolism</keyword>
<evidence type="ECO:0000256" key="6">
    <source>
        <dbReference type="ARBA" id="ARBA00023295"/>
    </source>
</evidence>
<evidence type="ECO:0000256" key="9">
    <source>
        <dbReference type="ARBA" id="ARBA00033473"/>
    </source>
</evidence>
<dbReference type="Pfam" id="PF00723">
    <property type="entry name" value="Glyco_hydro_15"/>
    <property type="match status" value="1"/>
</dbReference>
<evidence type="ECO:0000256" key="2">
    <source>
        <dbReference type="ARBA" id="ARBA00006188"/>
    </source>
</evidence>
<protein>
    <recommendedName>
        <fullName evidence="3">glucan 1,4-alpha-glucosidase</fullName>
        <ecNumber evidence="3">3.2.1.3</ecNumber>
    </recommendedName>
    <alternativeName>
        <fullName evidence="9">1,4-alpha-D-glucan glucohydrolase</fullName>
    </alternativeName>
    <alternativeName>
        <fullName evidence="8">Glucan 1,4-alpha-glucosidase</fullName>
    </alternativeName>
</protein>
<keyword evidence="13" id="KW-1185">Reference proteome</keyword>
<reference evidence="12" key="1">
    <citation type="journal article" date="2020" name="Stud. Mycol.">
        <title>101 Dothideomycetes genomes: a test case for predicting lifestyles and emergence of pathogens.</title>
        <authorList>
            <person name="Haridas S."/>
            <person name="Albert R."/>
            <person name="Binder M."/>
            <person name="Bloem J."/>
            <person name="Labutti K."/>
            <person name="Salamov A."/>
            <person name="Andreopoulos B."/>
            <person name="Baker S."/>
            <person name="Barry K."/>
            <person name="Bills G."/>
            <person name="Bluhm B."/>
            <person name="Cannon C."/>
            <person name="Castanera R."/>
            <person name="Culley D."/>
            <person name="Daum C."/>
            <person name="Ezra D."/>
            <person name="Gonzalez J."/>
            <person name="Henrissat B."/>
            <person name="Kuo A."/>
            <person name="Liang C."/>
            <person name="Lipzen A."/>
            <person name="Lutzoni F."/>
            <person name="Magnuson J."/>
            <person name="Mondo S."/>
            <person name="Nolan M."/>
            <person name="Ohm R."/>
            <person name="Pangilinan J."/>
            <person name="Park H.-J."/>
            <person name="Ramirez L."/>
            <person name="Alfaro M."/>
            <person name="Sun H."/>
            <person name="Tritt A."/>
            <person name="Yoshinaga Y."/>
            <person name="Zwiers L.-H."/>
            <person name="Turgeon B."/>
            <person name="Goodwin S."/>
            <person name="Spatafora J."/>
            <person name="Crous P."/>
            <person name="Grigoriev I."/>
        </authorList>
    </citation>
    <scope>NUCLEOTIDE SEQUENCE</scope>
    <source>
        <strain evidence="12">CBS 675.92</strain>
    </source>
</reference>
<dbReference type="PANTHER" id="PTHR31616:SF9">
    <property type="entry name" value="GLUCOAMYLASE, INTRACELLULAR SPORULATION-SPECIFIC"/>
    <property type="match status" value="1"/>
</dbReference>
<feature type="signal peptide" evidence="10">
    <location>
        <begin position="1"/>
        <end position="19"/>
    </location>
</feature>
<accession>A0A6A5TBP0</accession>
<dbReference type="InterPro" id="IPR000165">
    <property type="entry name" value="Glucoamylase"/>
</dbReference>
<dbReference type="InterPro" id="IPR008928">
    <property type="entry name" value="6-hairpin_glycosidase_sf"/>
</dbReference>
<dbReference type="AlphaFoldDB" id="A0A6A5TBP0"/>
<evidence type="ECO:0000256" key="3">
    <source>
        <dbReference type="ARBA" id="ARBA00012593"/>
    </source>
</evidence>
<feature type="domain" description="GH15-like" evidence="11">
    <location>
        <begin position="56"/>
        <end position="528"/>
    </location>
</feature>
<dbReference type="InterPro" id="IPR012341">
    <property type="entry name" value="6hp_glycosidase-like_sf"/>
</dbReference>
<evidence type="ECO:0000256" key="1">
    <source>
        <dbReference type="ARBA" id="ARBA00001863"/>
    </source>
</evidence>
<evidence type="ECO:0000256" key="4">
    <source>
        <dbReference type="ARBA" id="ARBA00022801"/>
    </source>
</evidence>
<evidence type="ECO:0000256" key="5">
    <source>
        <dbReference type="ARBA" id="ARBA00023277"/>
    </source>
</evidence>
<evidence type="ECO:0000256" key="10">
    <source>
        <dbReference type="SAM" id="SignalP"/>
    </source>
</evidence>
<dbReference type="InterPro" id="IPR011613">
    <property type="entry name" value="GH15-like"/>
</dbReference>
<dbReference type="PRINTS" id="PR00736">
    <property type="entry name" value="GLHYDRLASE15"/>
</dbReference>